<reference evidence="2" key="1">
    <citation type="submission" date="2022-07" db="EMBL/GenBank/DDBJ databases">
        <title>Bombella genomes.</title>
        <authorList>
            <person name="Harer L."/>
            <person name="Styblova S."/>
            <person name="Ehrmann M."/>
        </authorList>
    </citation>
    <scope>NUCLEOTIDE SEQUENCE</scope>
    <source>
        <strain evidence="2">TMW 2.2543</strain>
    </source>
</reference>
<dbReference type="Proteomes" id="UP001165576">
    <property type="component" value="Unassembled WGS sequence"/>
</dbReference>
<gene>
    <name evidence="2" type="ORF">NQF86_00920</name>
</gene>
<sequence length="177" mass="19646">MILSHHRFTRHLLRSAIIMTMSGMALTIAPAGAASQRHAAHHHRGGQQAGTIPVELKSQPGTELDKQARKLNADLLEDATRHHEQPIVLTGTAQLAPKQKDMILFVQLQSYRLCGSAGCTTSIYRKNGDKWDTLLDSVNGTIRIARQRRNGMADIVVDGNDRWVFDGQKYQDTLNSP</sequence>
<dbReference type="RefSeq" id="WP_266115748.1">
    <property type="nucleotide sequence ID" value="NZ_JANIDY010000001.1"/>
</dbReference>
<feature type="transmembrane region" description="Helical" evidence="1">
    <location>
        <begin position="12"/>
        <end position="33"/>
    </location>
</feature>
<comment type="caution">
    <text evidence="2">The sequence shown here is derived from an EMBL/GenBank/DDBJ whole genome shotgun (WGS) entry which is preliminary data.</text>
</comment>
<keyword evidence="1" id="KW-0472">Membrane</keyword>
<dbReference type="EMBL" id="JANIDY010000001">
    <property type="protein sequence ID" value="MCX5617235.1"/>
    <property type="molecule type" value="Genomic_DNA"/>
</dbReference>
<name>A0ABT3WG82_9PROT</name>
<protein>
    <submittedName>
        <fullName evidence="2">Uncharacterized protein</fullName>
    </submittedName>
</protein>
<organism evidence="2 3">
    <name type="scientific">Bombella pluederhausensis</name>
    <dbReference type="NCBI Taxonomy" id="2967336"/>
    <lineage>
        <taxon>Bacteria</taxon>
        <taxon>Pseudomonadati</taxon>
        <taxon>Pseudomonadota</taxon>
        <taxon>Alphaproteobacteria</taxon>
        <taxon>Acetobacterales</taxon>
        <taxon>Acetobacteraceae</taxon>
        <taxon>Bombella</taxon>
    </lineage>
</organism>
<evidence type="ECO:0000313" key="2">
    <source>
        <dbReference type="EMBL" id="MCX5617235.1"/>
    </source>
</evidence>
<keyword evidence="1" id="KW-0812">Transmembrane</keyword>
<evidence type="ECO:0000256" key="1">
    <source>
        <dbReference type="SAM" id="Phobius"/>
    </source>
</evidence>
<keyword evidence="3" id="KW-1185">Reference proteome</keyword>
<evidence type="ECO:0000313" key="3">
    <source>
        <dbReference type="Proteomes" id="UP001165576"/>
    </source>
</evidence>
<proteinExistence type="predicted"/>
<accession>A0ABT3WG82</accession>
<keyword evidence="1" id="KW-1133">Transmembrane helix</keyword>